<dbReference type="Gene3D" id="3.90.1310.10">
    <property type="entry name" value="Penicillin-binding protein 2a (Domain 2)"/>
    <property type="match status" value="1"/>
</dbReference>
<organism evidence="7 8">
    <name type="scientific">Pontivivens nitratireducens</name>
    <dbReference type="NCBI Taxonomy" id="2758038"/>
    <lineage>
        <taxon>Bacteria</taxon>
        <taxon>Pseudomonadati</taxon>
        <taxon>Pseudomonadota</taxon>
        <taxon>Alphaproteobacteria</taxon>
        <taxon>Rhodobacterales</taxon>
        <taxon>Paracoccaceae</taxon>
        <taxon>Pontivivens</taxon>
    </lineage>
</organism>
<keyword evidence="2" id="KW-0121">Carboxypeptidase</keyword>
<dbReference type="Gene3D" id="3.40.710.10">
    <property type="entry name" value="DD-peptidase/beta-lactamase superfamily"/>
    <property type="match status" value="1"/>
</dbReference>
<evidence type="ECO:0000313" key="7">
    <source>
        <dbReference type="EMBL" id="QIK41614.1"/>
    </source>
</evidence>
<dbReference type="EMBL" id="CP049811">
    <property type="protein sequence ID" value="QIK41614.1"/>
    <property type="molecule type" value="Genomic_DNA"/>
</dbReference>
<evidence type="ECO:0000256" key="1">
    <source>
        <dbReference type="ARBA" id="ARBA00004370"/>
    </source>
</evidence>
<dbReference type="SUPFAM" id="SSF56601">
    <property type="entry name" value="beta-lactamase/transpeptidase-like"/>
    <property type="match status" value="1"/>
</dbReference>
<proteinExistence type="predicted"/>
<gene>
    <name evidence="7" type="ORF">G8E03_13135</name>
</gene>
<evidence type="ECO:0000256" key="4">
    <source>
        <dbReference type="SAM" id="Phobius"/>
    </source>
</evidence>
<dbReference type="AlphaFoldDB" id="A0A6G7VNN3"/>
<feature type="transmembrane region" description="Helical" evidence="4">
    <location>
        <begin position="47"/>
        <end position="72"/>
    </location>
</feature>
<dbReference type="SUPFAM" id="SSF56519">
    <property type="entry name" value="Penicillin binding protein dimerisation domain"/>
    <property type="match status" value="1"/>
</dbReference>
<sequence length="594" mass="64294">MMRVPLRPLARVIAARSQGLDPDLAEAERRAAVLRNRRSEERRRAEWRLWLLCAVFVMGFSAVGGKMALIAATDPEEPVREIAGDPIRAHRADIVDRNGVLLATNMVTNAIYVETRQMVDKAGVAQGLAAIFPDLSAETLLEKFERPGNFHWIRSEISPEQQQAVFDLGQPGVYFGPRETRVYPQGQRAGHILGGSRYEREGARAAELEGVAGIEYQYDERLGDPAQVNTPLQLSIDMRVQNAVRDVLDAQMENFTAIGAAAIVMDAQNGEVVAMVSLPDFDPNDRPAPRGPQGDLLFSRASQGVYELGSTFKAFAAANAMERGVAGPGTIIDTRGPLTWGRFRIRDFHNYGPELTLTEVMVKSSNIGSARIALETGTLAQQDFLRELGFFDASPVELPEARSARPLLPPRWSELSTMTISYGHGLAATPLHLASAYASIVNGGLRVRPTLLAGAPAPTEEDRVVSRETSQALNQMLRAVVSRGTASYADIEGYQVGGKTGTADKPVAGGYADDKVIATFAGMFPASDPRYVVVVSLDEPETFAAGMIRRTAGWTAAPTMGMLVTRIAPILGMRPTPEVIVADQGTTTLARVAQ</sequence>
<dbReference type="Pfam" id="PF00905">
    <property type="entry name" value="Transpeptidase"/>
    <property type="match status" value="1"/>
</dbReference>
<evidence type="ECO:0000259" key="6">
    <source>
        <dbReference type="Pfam" id="PF03717"/>
    </source>
</evidence>
<keyword evidence="4" id="KW-1133">Transmembrane helix</keyword>
<dbReference type="InterPro" id="IPR012338">
    <property type="entry name" value="Beta-lactam/transpept-like"/>
</dbReference>
<dbReference type="PANTHER" id="PTHR30627:SF1">
    <property type="entry name" value="PEPTIDOGLYCAN D,D-TRANSPEPTIDASE FTSI"/>
    <property type="match status" value="1"/>
</dbReference>
<dbReference type="InterPro" id="IPR036138">
    <property type="entry name" value="PBP_dimer_sf"/>
</dbReference>
<evidence type="ECO:0000259" key="5">
    <source>
        <dbReference type="Pfam" id="PF00905"/>
    </source>
</evidence>
<feature type="domain" description="Penicillin-binding protein transpeptidase" evidence="5">
    <location>
        <begin position="261"/>
        <end position="546"/>
    </location>
</feature>
<dbReference type="InterPro" id="IPR005311">
    <property type="entry name" value="PBP_dimer"/>
</dbReference>
<evidence type="ECO:0000313" key="8">
    <source>
        <dbReference type="Proteomes" id="UP000500791"/>
    </source>
</evidence>
<dbReference type="GO" id="GO:0071555">
    <property type="term" value="P:cell wall organization"/>
    <property type="evidence" value="ECO:0007669"/>
    <property type="project" value="TreeGrafter"/>
</dbReference>
<keyword evidence="8" id="KW-1185">Reference proteome</keyword>
<keyword evidence="3 4" id="KW-0472">Membrane</keyword>
<dbReference type="Proteomes" id="UP000500791">
    <property type="component" value="Chromosome"/>
</dbReference>
<dbReference type="GO" id="GO:0004180">
    <property type="term" value="F:carboxypeptidase activity"/>
    <property type="evidence" value="ECO:0007669"/>
    <property type="project" value="UniProtKB-KW"/>
</dbReference>
<dbReference type="KEGG" id="mon:G8E03_13135"/>
<reference evidence="7 8" key="1">
    <citation type="submission" date="2020-03" db="EMBL/GenBank/DDBJ databases">
        <title>Complete genome sequence of Monaibacterium sp. ALG8 with diverse plasmids.</title>
        <authorList>
            <person name="Sun C."/>
        </authorList>
    </citation>
    <scope>NUCLEOTIDE SEQUENCE [LARGE SCALE GENOMIC DNA]</scope>
    <source>
        <strain evidence="7 8">ALG8</strain>
    </source>
</reference>
<dbReference type="RefSeq" id="WP_166192731.1">
    <property type="nucleotide sequence ID" value="NZ_CP049811.1"/>
</dbReference>
<keyword evidence="2" id="KW-0378">Hydrolase</keyword>
<dbReference type="GO" id="GO:0008658">
    <property type="term" value="F:penicillin binding"/>
    <property type="evidence" value="ECO:0007669"/>
    <property type="project" value="InterPro"/>
</dbReference>
<comment type="subcellular location">
    <subcellularLocation>
        <location evidence="1">Membrane</location>
    </subcellularLocation>
</comment>
<dbReference type="InterPro" id="IPR001460">
    <property type="entry name" value="PCN-bd_Tpept"/>
</dbReference>
<protein>
    <submittedName>
        <fullName evidence="7">Penicillin-binding protein 2</fullName>
    </submittedName>
</protein>
<keyword evidence="2" id="KW-0645">Protease</keyword>
<feature type="domain" description="Penicillin-binding protein dimerisation" evidence="6">
    <location>
        <begin position="87"/>
        <end position="222"/>
    </location>
</feature>
<name>A0A6G7VNN3_9RHOB</name>
<dbReference type="PANTHER" id="PTHR30627">
    <property type="entry name" value="PEPTIDOGLYCAN D,D-TRANSPEPTIDASE"/>
    <property type="match status" value="1"/>
</dbReference>
<evidence type="ECO:0000256" key="3">
    <source>
        <dbReference type="ARBA" id="ARBA00023136"/>
    </source>
</evidence>
<accession>A0A6G7VNN3</accession>
<dbReference type="GO" id="GO:0005886">
    <property type="term" value="C:plasma membrane"/>
    <property type="evidence" value="ECO:0007669"/>
    <property type="project" value="TreeGrafter"/>
</dbReference>
<keyword evidence="4" id="KW-0812">Transmembrane</keyword>
<dbReference type="InterPro" id="IPR050515">
    <property type="entry name" value="Beta-lactam/transpept"/>
</dbReference>
<dbReference type="Pfam" id="PF03717">
    <property type="entry name" value="PBP_dimer"/>
    <property type="match status" value="1"/>
</dbReference>
<dbReference type="Gene3D" id="3.30.450.330">
    <property type="match status" value="1"/>
</dbReference>
<evidence type="ECO:0000256" key="2">
    <source>
        <dbReference type="ARBA" id="ARBA00022645"/>
    </source>
</evidence>